<organism evidence="2 3">
    <name type="scientific">Modestobacter roseus</name>
    <dbReference type="NCBI Taxonomy" id="1181884"/>
    <lineage>
        <taxon>Bacteria</taxon>
        <taxon>Bacillati</taxon>
        <taxon>Actinomycetota</taxon>
        <taxon>Actinomycetes</taxon>
        <taxon>Geodermatophilales</taxon>
        <taxon>Geodermatophilaceae</taxon>
        <taxon>Modestobacter</taxon>
    </lineage>
</organism>
<dbReference type="EMBL" id="VLKF01000001">
    <property type="protein sequence ID" value="TWH72442.1"/>
    <property type="molecule type" value="Genomic_DNA"/>
</dbReference>
<dbReference type="AlphaFoldDB" id="A0A562INH1"/>
<reference evidence="2 3" key="1">
    <citation type="submission" date="2019-07" db="EMBL/GenBank/DDBJ databases">
        <title>R&amp;d 2014.</title>
        <authorList>
            <person name="Klenk H.-P."/>
        </authorList>
    </citation>
    <scope>NUCLEOTIDE SEQUENCE [LARGE SCALE GENOMIC DNA]</scope>
    <source>
        <strain evidence="2 3">DSM 45764</strain>
    </source>
</reference>
<sequence>MPDPAAQPARYRELVLDPAVGGRRQGLAGRGERPEAVRG</sequence>
<gene>
    <name evidence="2" type="ORF">JD78_00954</name>
</gene>
<evidence type="ECO:0000256" key="1">
    <source>
        <dbReference type="SAM" id="MobiDB-lite"/>
    </source>
</evidence>
<evidence type="ECO:0000313" key="2">
    <source>
        <dbReference type="EMBL" id="TWH72442.1"/>
    </source>
</evidence>
<dbReference type="Proteomes" id="UP000321490">
    <property type="component" value="Unassembled WGS sequence"/>
</dbReference>
<protein>
    <submittedName>
        <fullName evidence="2">Uncharacterized protein</fullName>
    </submittedName>
</protein>
<comment type="caution">
    <text evidence="2">The sequence shown here is derived from an EMBL/GenBank/DDBJ whole genome shotgun (WGS) entry which is preliminary data.</text>
</comment>
<name>A0A562INH1_9ACTN</name>
<feature type="compositionally biased region" description="Basic and acidic residues" evidence="1">
    <location>
        <begin position="30"/>
        <end position="39"/>
    </location>
</feature>
<proteinExistence type="predicted"/>
<accession>A0A562INH1</accession>
<evidence type="ECO:0000313" key="3">
    <source>
        <dbReference type="Proteomes" id="UP000321490"/>
    </source>
</evidence>
<keyword evidence="3" id="KW-1185">Reference proteome</keyword>
<feature type="region of interest" description="Disordered" evidence="1">
    <location>
        <begin position="1"/>
        <end position="39"/>
    </location>
</feature>